<comment type="caution">
    <text evidence="2">The sequence shown here is derived from an EMBL/GenBank/DDBJ whole genome shotgun (WGS) entry which is preliminary data.</text>
</comment>
<feature type="region of interest" description="Disordered" evidence="1">
    <location>
        <begin position="53"/>
        <end position="89"/>
    </location>
</feature>
<sequence length="160" mass="16680">MQRSRRAVLAAIPVALAGCGRSLRENTVPGGLQLRNSRSESATVAVRAALLPPLPSATDDDIGEVTATATPATPRDADLDPPDATGEYTVEPGEERVVPDFFGEPGRWGVEVVLDPDAEAASDRTRIDLYASLPGPTGADTVIVEITDDGITAEATTVDD</sequence>
<evidence type="ECO:0000256" key="1">
    <source>
        <dbReference type="SAM" id="MobiDB-lite"/>
    </source>
</evidence>
<dbReference type="AlphaFoldDB" id="A0A8T4GWS7"/>
<dbReference type="RefSeq" id="WP_209489617.1">
    <property type="nucleotide sequence ID" value="NZ_JAGGLC010000001.1"/>
</dbReference>
<gene>
    <name evidence="2" type="ORF">J2753_000221</name>
</gene>
<dbReference type="PROSITE" id="PS51257">
    <property type="entry name" value="PROKAR_LIPOPROTEIN"/>
    <property type="match status" value="1"/>
</dbReference>
<reference evidence="2" key="1">
    <citation type="submission" date="2021-03" db="EMBL/GenBank/DDBJ databases">
        <title>Genomic Encyclopedia of Type Strains, Phase IV (KMG-IV): sequencing the most valuable type-strain genomes for metagenomic binning, comparative biology and taxonomic classification.</title>
        <authorList>
            <person name="Goeker M."/>
        </authorList>
    </citation>
    <scope>NUCLEOTIDE SEQUENCE</scope>
    <source>
        <strain evidence="2">DSM 26232</strain>
    </source>
</reference>
<evidence type="ECO:0000313" key="3">
    <source>
        <dbReference type="Proteomes" id="UP000823736"/>
    </source>
</evidence>
<organism evidence="2 3">
    <name type="scientific">Halolamina salifodinae</name>
    <dbReference type="NCBI Taxonomy" id="1202767"/>
    <lineage>
        <taxon>Archaea</taxon>
        <taxon>Methanobacteriati</taxon>
        <taxon>Methanobacteriota</taxon>
        <taxon>Stenosarchaea group</taxon>
        <taxon>Halobacteria</taxon>
        <taxon>Halobacteriales</taxon>
        <taxon>Haloferacaceae</taxon>
    </lineage>
</organism>
<keyword evidence="3" id="KW-1185">Reference proteome</keyword>
<accession>A0A8T4GWS7</accession>
<protein>
    <submittedName>
        <fullName evidence="2">Uncharacterized protein</fullName>
    </submittedName>
</protein>
<proteinExistence type="predicted"/>
<dbReference type="OrthoDB" id="312871at2157"/>
<dbReference type="EMBL" id="JAGGLC010000001">
    <property type="protein sequence ID" value="MBP1985748.1"/>
    <property type="molecule type" value="Genomic_DNA"/>
</dbReference>
<evidence type="ECO:0000313" key="2">
    <source>
        <dbReference type="EMBL" id="MBP1985748.1"/>
    </source>
</evidence>
<name>A0A8T4GWS7_9EURY</name>
<dbReference type="Proteomes" id="UP000823736">
    <property type="component" value="Unassembled WGS sequence"/>
</dbReference>